<dbReference type="InterPro" id="IPR029052">
    <property type="entry name" value="Metallo-depent_PP-like"/>
</dbReference>
<dbReference type="InterPro" id="IPR004843">
    <property type="entry name" value="Calcineurin-like_PHP"/>
</dbReference>
<dbReference type="Proteomes" id="UP001497602">
    <property type="component" value="Unassembled WGS sequence"/>
</dbReference>
<reference evidence="2 3" key="1">
    <citation type="submission" date="2024-05" db="EMBL/GenBank/DDBJ databases">
        <authorList>
            <person name="Duchaud E."/>
        </authorList>
    </citation>
    <scope>NUCLEOTIDE SEQUENCE [LARGE SCALE GENOMIC DNA]</scope>
    <source>
        <strain evidence="2">Ena-SAMPLE-TAB-13-05-2024-13:56:06:370-140305</strain>
    </source>
</reference>
<comment type="caution">
    <text evidence="2">The sequence shown here is derived from an EMBL/GenBank/DDBJ whole genome shotgun (WGS) entry which is preliminary data.</text>
</comment>
<dbReference type="Pfam" id="PF00149">
    <property type="entry name" value="Metallophos"/>
    <property type="match status" value="1"/>
</dbReference>
<sequence>MATYAIGDIHGCYTALKTIFNQFIIQEKDTVVFLGDYIDRGPNSKEVIDWLIQNQNNYNFKFILGNHEIMMQTAKVSSERLSEWLYFGGSNTLSSYKIENDVNWADKITSSHWNFIDNCLPYFELNNFIFVHAGLELKKSLSQQNKHHLFWKKFERPEKYMEGKTVICGHTSRKNGQIANFGHTICIDTYAYGGKWLTCLNVETKDYIQTNNQGRVRKSNLNKP</sequence>
<organism evidence="2 3">
    <name type="scientific">Tenacibaculum vairaonense</name>
    <dbReference type="NCBI Taxonomy" id="3137860"/>
    <lineage>
        <taxon>Bacteria</taxon>
        <taxon>Pseudomonadati</taxon>
        <taxon>Bacteroidota</taxon>
        <taxon>Flavobacteriia</taxon>
        <taxon>Flavobacteriales</taxon>
        <taxon>Flavobacteriaceae</taxon>
        <taxon>Tenacibaculum</taxon>
    </lineage>
</organism>
<dbReference type="GO" id="GO:0004722">
    <property type="term" value="F:protein serine/threonine phosphatase activity"/>
    <property type="evidence" value="ECO:0007669"/>
    <property type="project" value="UniProtKB-EC"/>
</dbReference>
<gene>
    <name evidence="2" type="ORF">T190115A13A_80067</name>
</gene>
<feature type="domain" description="Calcineurin-like phosphoesterase" evidence="1">
    <location>
        <begin position="4"/>
        <end position="172"/>
    </location>
</feature>
<protein>
    <submittedName>
        <fullName evidence="2">Serine/threonine protein phosphatase 1</fullName>
        <ecNumber evidence="2">3.1.3.16</ecNumber>
    </submittedName>
</protein>
<proteinExistence type="predicted"/>
<dbReference type="InterPro" id="IPR006186">
    <property type="entry name" value="Ser/Thr-sp_prot-phosphatase"/>
</dbReference>
<dbReference type="EMBL" id="CAXJRC010000045">
    <property type="protein sequence ID" value="CAL2108492.1"/>
    <property type="molecule type" value="Genomic_DNA"/>
</dbReference>
<evidence type="ECO:0000259" key="1">
    <source>
        <dbReference type="Pfam" id="PF00149"/>
    </source>
</evidence>
<dbReference type="InterPro" id="IPR050126">
    <property type="entry name" value="Ap4A_hydrolase"/>
</dbReference>
<keyword evidence="3" id="KW-1185">Reference proteome</keyword>
<evidence type="ECO:0000313" key="3">
    <source>
        <dbReference type="Proteomes" id="UP001497602"/>
    </source>
</evidence>
<dbReference type="PANTHER" id="PTHR42850:SF4">
    <property type="entry name" value="ZINC-DEPENDENT ENDOPOLYPHOSPHATASE"/>
    <property type="match status" value="1"/>
</dbReference>
<evidence type="ECO:0000313" key="2">
    <source>
        <dbReference type="EMBL" id="CAL2108492.1"/>
    </source>
</evidence>
<keyword evidence="2" id="KW-0378">Hydrolase</keyword>
<dbReference type="CDD" id="cd00144">
    <property type="entry name" value="MPP_PPP_family"/>
    <property type="match status" value="1"/>
</dbReference>
<dbReference type="RefSeq" id="WP_348740103.1">
    <property type="nucleotide sequence ID" value="NZ_CAXJRC010000045.1"/>
</dbReference>
<accession>A0ABM9PRQ6</accession>
<name>A0ABM9PRQ6_9FLAO</name>
<dbReference type="SUPFAM" id="SSF56300">
    <property type="entry name" value="Metallo-dependent phosphatases"/>
    <property type="match status" value="1"/>
</dbReference>
<dbReference type="Gene3D" id="3.60.21.10">
    <property type="match status" value="1"/>
</dbReference>
<dbReference type="PANTHER" id="PTHR42850">
    <property type="entry name" value="METALLOPHOSPHOESTERASE"/>
    <property type="match status" value="1"/>
</dbReference>
<dbReference type="EC" id="3.1.3.16" evidence="2"/>
<dbReference type="PRINTS" id="PR00114">
    <property type="entry name" value="STPHPHTASE"/>
</dbReference>